<dbReference type="SMART" id="SM00345">
    <property type="entry name" value="HTH_GNTR"/>
    <property type="match status" value="1"/>
</dbReference>
<dbReference type="EMBL" id="BAABZQ010000001">
    <property type="protein sequence ID" value="GAA6501898.1"/>
    <property type="molecule type" value="Genomic_DNA"/>
</dbReference>
<dbReference type="InterPro" id="IPR036388">
    <property type="entry name" value="WH-like_DNA-bd_sf"/>
</dbReference>
<evidence type="ECO:0000256" key="2">
    <source>
        <dbReference type="ARBA" id="ARBA00023125"/>
    </source>
</evidence>
<evidence type="ECO:0000259" key="4">
    <source>
        <dbReference type="PROSITE" id="PS50949"/>
    </source>
</evidence>
<sequence>MQNYITDTSQTVTESESHSQSPTELVVQYIRNLILSRELRIGDKLPTETELCEQLGVGRGSVREAVKRLEAINLLNVRRGDGTYISDVRQNKAFDSLLYKIVLEDIDFQEIVDYRIQLEIGIMRLAIRNVTGDILDELKNNLLKFSQYITGEEEKSPLVLHDLDIEFHNILGKASKNRLLADVYAVSLSLFSPYMLNNYGKGQVQSSPEATIENHTLLLNALENKDISLATYAVVNSTQLWQKWNDYTRK</sequence>
<reference evidence="5 6" key="1">
    <citation type="submission" date="2024-04" db="EMBL/GenBank/DDBJ databases">
        <title>Defined microbial consortia suppress multidrug-resistant proinflammatory Enterobacteriaceae via ecological control.</title>
        <authorList>
            <person name="Furuichi M."/>
            <person name="Kawaguchi T."/>
            <person name="Pust M."/>
            <person name="Yasuma K."/>
            <person name="Plichta D."/>
            <person name="Hasegawa N."/>
            <person name="Ohya T."/>
            <person name="Bhattarai S."/>
            <person name="Sasajima S."/>
            <person name="Aoto Y."/>
            <person name="Tuganbaev T."/>
            <person name="Yaginuma M."/>
            <person name="Ueda M."/>
            <person name="Okahashi N."/>
            <person name="Amafuji K."/>
            <person name="Kiridooshi Y."/>
            <person name="Sugita K."/>
            <person name="Strazar M."/>
            <person name="Skelly A."/>
            <person name="Suda W."/>
            <person name="Hattori M."/>
            <person name="Nakamoto N."/>
            <person name="Caballero S."/>
            <person name="Norman J."/>
            <person name="Olle B."/>
            <person name="Tanoue T."/>
            <person name="Arita M."/>
            <person name="Bucci V."/>
            <person name="Atarashi K."/>
            <person name="Xavier R."/>
            <person name="Honda K."/>
        </authorList>
    </citation>
    <scope>NUCLEOTIDE SEQUENCE [LARGE SCALE GENOMIC DNA]</scope>
    <source>
        <strain evidence="6">k34-0107-D12</strain>
    </source>
</reference>
<keyword evidence="2" id="KW-0238">DNA-binding</keyword>
<name>A0ABQ0BZC1_9FIRM</name>
<evidence type="ECO:0000256" key="1">
    <source>
        <dbReference type="ARBA" id="ARBA00023015"/>
    </source>
</evidence>
<dbReference type="InterPro" id="IPR011711">
    <property type="entry name" value="GntR_C"/>
</dbReference>
<dbReference type="Pfam" id="PF00392">
    <property type="entry name" value="GntR"/>
    <property type="match status" value="1"/>
</dbReference>
<dbReference type="PRINTS" id="PR00035">
    <property type="entry name" value="HTHGNTR"/>
</dbReference>
<evidence type="ECO:0000313" key="6">
    <source>
        <dbReference type="Proteomes" id="UP001600941"/>
    </source>
</evidence>
<evidence type="ECO:0000256" key="3">
    <source>
        <dbReference type="ARBA" id="ARBA00023163"/>
    </source>
</evidence>
<dbReference type="PANTHER" id="PTHR43537:SF5">
    <property type="entry name" value="UXU OPERON TRANSCRIPTIONAL REGULATOR"/>
    <property type="match status" value="1"/>
</dbReference>
<protein>
    <submittedName>
        <fullName evidence="5">FadR/GntR family transcriptional regulator</fullName>
    </submittedName>
</protein>
<dbReference type="Gene3D" id="1.10.10.10">
    <property type="entry name" value="Winged helix-like DNA-binding domain superfamily/Winged helix DNA-binding domain"/>
    <property type="match status" value="1"/>
</dbReference>
<dbReference type="PANTHER" id="PTHR43537">
    <property type="entry name" value="TRANSCRIPTIONAL REGULATOR, GNTR FAMILY"/>
    <property type="match status" value="1"/>
</dbReference>
<dbReference type="RefSeq" id="WP_227209792.1">
    <property type="nucleotide sequence ID" value="NZ_BAABZQ010000001.1"/>
</dbReference>
<dbReference type="CDD" id="cd07377">
    <property type="entry name" value="WHTH_GntR"/>
    <property type="match status" value="1"/>
</dbReference>
<dbReference type="InterPro" id="IPR008920">
    <property type="entry name" value="TF_FadR/GntR_C"/>
</dbReference>
<keyword evidence="1" id="KW-0805">Transcription regulation</keyword>
<dbReference type="InterPro" id="IPR000524">
    <property type="entry name" value="Tscrpt_reg_HTH_GntR"/>
</dbReference>
<dbReference type="PROSITE" id="PS50949">
    <property type="entry name" value="HTH_GNTR"/>
    <property type="match status" value="1"/>
</dbReference>
<evidence type="ECO:0000313" key="5">
    <source>
        <dbReference type="EMBL" id="GAA6501898.1"/>
    </source>
</evidence>
<dbReference type="SMART" id="SM00895">
    <property type="entry name" value="FCD"/>
    <property type="match status" value="1"/>
</dbReference>
<dbReference type="InterPro" id="IPR036390">
    <property type="entry name" value="WH_DNA-bd_sf"/>
</dbReference>
<comment type="caution">
    <text evidence="5">The sequence shown here is derived from an EMBL/GenBank/DDBJ whole genome shotgun (WGS) entry which is preliminary data.</text>
</comment>
<organism evidence="5 6">
    <name type="scientific">Blautia parvula</name>
    <dbReference type="NCBI Taxonomy" id="2877527"/>
    <lineage>
        <taxon>Bacteria</taxon>
        <taxon>Bacillati</taxon>
        <taxon>Bacillota</taxon>
        <taxon>Clostridia</taxon>
        <taxon>Lachnospirales</taxon>
        <taxon>Lachnospiraceae</taxon>
        <taxon>Blautia</taxon>
    </lineage>
</organism>
<proteinExistence type="predicted"/>
<gene>
    <name evidence="5" type="ORF">K340107D12_47140</name>
</gene>
<keyword evidence="6" id="KW-1185">Reference proteome</keyword>
<keyword evidence="3" id="KW-0804">Transcription</keyword>
<dbReference type="SUPFAM" id="SSF46785">
    <property type="entry name" value="Winged helix' DNA-binding domain"/>
    <property type="match status" value="1"/>
</dbReference>
<feature type="domain" description="HTH gntR-type" evidence="4">
    <location>
        <begin position="20"/>
        <end position="88"/>
    </location>
</feature>
<dbReference type="Proteomes" id="UP001600941">
    <property type="component" value="Unassembled WGS sequence"/>
</dbReference>
<dbReference type="Gene3D" id="1.20.120.530">
    <property type="entry name" value="GntR ligand-binding domain-like"/>
    <property type="match status" value="1"/>
</dbReference>
<accession>A0ABQ0BZC1</accession>
<dbReference type="SUPFAM" id="SSF48008">
    <property type="entry name" value="GntR ligand-binding domain-like"/>
    <property type="match status" value="1"/>
</dbReference>
<dbReference type="Pfam" id="PF07729">
    <property type="entry name" value="FCD"/>
    <property type="match status" value="1"/>
</dbReference>